<dbReference type="AlphaFoldDB" id="R1ARA8"/>
<dbReference type="RefSeq" id="WP_006317585.1">
    <property type="nucleotide sequence ID" value="NZ_ARZA01000287.1"/>
</dbReference>
<dbReference type="Proteomes" id="UP000013378">
    <property type="component" value="Unassembled WGS sequence"/>
</dbReference>
<dbReference type="InterPro" id="IPR035287">
    <property type="entry name" value="DUF5362"/>
</dbReference>
<dbReference type="eggNOG" id="ENOG5033731">
    <property type="taxonomic scope" value="Bacteria"/>
</dbReference>
<keyword evidence="1" id="KW-0472">Membrane</keyword>
<feature type="transmembrane region" description="Helical" evidence="1">
    <location>
        <begin position="26"/>
        <end position="59"/>
    </location>
</feature>
<evidence type="ECO:0000313" key="3">
    <source>
        <dbReference type="Proteomes" id="UP000013378"/>
    </source>
</evidence>
<name>R1ARA8_9FIRM</name>
<proteinExistence type="predicted"/>
<evidence type="ECO:0000256" key="1">
    <source>
        <dbReference type="SAM" id="Phobius"/>
    </source>
</evidence>
<sequence length="126" mass="13409">MENTNQPNYTVPNTDTLINLSKWTGFVGIMTIIGGALTCLGAIGTFGISLIPGIITIILGVKLRKAKTSIDSYINGNGNELNNVFDSLGVYFKIQGILIIISLVIAVIGLIFGGLMLANFMGNLPY</sequence>
<dbReference type="Pfam" id="PF17319">
    <property type="entry name" value="DUF5362"/>
    <property type="match status" value="1"/>
</dbReference>
<reference evidence="2 3" key="1">
    <citation type="journal article" date="2015" name="Geomicrobiol. J.">
        <title>Caldisalinibacter kiritimatiensis gen. nov., sp. nov., a moderately thermohalophilic thiosulfate-reducing bacterium from a hypersaline microbial mat.</title>
        <authorList>
            <person name="Ben Hania W."/>
            <person name="Joseph M."/>
            <person name="Fiebig A."/>
            <person name="Bunk B."/>
            <person name="Klenk H.-P."/>
            <person name="Fardeau M.-L."/>
            <person name="Spring S."/>
        </authorList>
    </citation>
    <scope>NUCLEOTIDE SEQUENCE [LARGE SCALE GENOMIC DNA]</scope>
    <source>
        <strain evidence="2 3">L21-TH-D2</strain>
    </source>
</reference>
<keyword evidence="1" id="KW-1133">Transmembrane helix</keyword>
<evidence type="ECO:0000313" key="2">
    <source>
        <dbReference type="EMBL" id="EOC99236.1"/>
    </source>
</evidence>
<dbReference type="EMBL" id="ARZA01000287">
    <property type="protein sequence ID" value="EOC99236.1"/>
    <property type="molecule type" value="Genomic_DNA"/>
</dbReference>
<organism evidence="2 3">
    <name type="scientific">Caldisalinibacter kiritimatiensis</name>
    <dbReference type="NCBI Taxonomy" id="1304284"/>
    <lineage>
        <taxon>Bacteria</taxon>
        <taxon>Bacillati</taxon>
        <taxon>Bacillota</taxon>
        <taxon>Tissierellia</taxon>
        <taxon>Tissierellales</taxon>
        <taxon>Thermohalobacteraceae</taxon>
        <taxon>Caldisalinibacter</taxon>
    </lineage>
</organism>
<evidence type="ECO:0008006" key="4">
    <source>
        <dbReference type="Google" id="ProtNLM"/>
    </source>
</evidence>
<dbReference type="OrthoDB" id="47760at2"/>
<dbReference type="PATRIC" id="fig|1304284.3.peg.2652"/>
<gene>
    <name evidence="2" type="ORF">L21TH_2700</name>
</gene>
<accession>R1ARA8</accession>
<keyword evidence="3" id="KW-1185">Reference proteome</keyword>
<keyword evidence="1" id="KW-0812">Transmembrane</keyword>
<feature type="transmembrane region" description="Helical" evidence="1">
    <location>
        <begin position="97"/>
        <end position="121"/>
    </location>
</feature>
<comment type="caution">
    <text evidence="2">The sequence shown here is derived from an EMBL/GenBank/DDBJ whole genome shotgun (WGS) entry which is preliminary data.</text>
</comment>
<protein>
    <recommendedName>
        <fullName evidence="4">DUF5362 domain-containing protein</fullName>
    </recommendedName>
</protein>